<dbReference type="PROSITE" id="PS50914">
    <property type="entry name" value="BON"/>
    <property type="match status" value="1"/>
</dbReference>
<name>A0A5C1PXQ1_9BURK</name>
<dbReference type="AlphaFoldDB" id="A0A5C1PXQ1"/>
<dbReference type="Proteomes" id="UP000323522">
    <property type="component" value="Chromosome"/>
</dbReference>
<evidence type="ECO:0000313" key="2">
    <source>
        <dbReference type="EMBL" id="QEN00038.1"/>
    </source>
</evidence>
<dbReference type="OrthoDB" id="9174366at2"/>
<gene>
    <name evidence="2" type="ORF">EWH46_04090</name>
</gene>
<dbReference type="Gene3D" id="3.30.1340.30">
    <property type="match status" value="1"/>
</dbReference>
<organism evidence="2 3">
    <name type="scientific">Sphaerotilus sulfidivorans</name>
    <dbReference type="NCBI Taxonomy" id="639200"/>
    <lineage>
        <taxon>Bacteria</taxon>
        <taxon>Pseudomonadati</taxon>
        <taxon>Pseudomonadota</taxon>
        <taxon>Betaproteobacteria</taxon>
        <taxon>Burkholderiales</taxon>
        <taxon>Sphaerotilaceae</taxon>
        <taxon>Sphaerotilus</taxon>
    </lineage>
</organism>
<dbReference type="Pfam" id="PF04972">
    <property type="entry name" value="BON"/>
    <property type="match status" value="1"/>
</dbReference>
<dbReference type="EMBL" id="CP035708">
    <property type="protein sequence ID" value="QEN00038.1"/>
    <property type="molecule type" value="Genomic_DNA"/>
</dbReference>
<feature type="domain" description="BON" evidence="1">
    <location>
        <begin position="38"/>
        <end position="108"/>
    </location>
</feature>
<reference evidence="2 3" key="1">
    <citation type="submission" date="2019-02" db="EMBL/GenBank/DDBJ databases">
        <title>Complete Genome Sequence and Methylome Analysis of Sphaerotilus natans subsp. sulfidivorans D-507.</title>
        <authorList>
            <person name="Fomenkov A."/>
            <person name="Gridneva E."/>
            <person name="Smolyakov D."/>
            <person name="Dubinina G."/>
            <person name="Vincze T."/>
            <person name="Grabovich M."/>
            <person name="Roberts R.J."/>
        </authorList>
    </citation>
    <scope>NUCLEOTIDE SEQUENCE [LARGE SCALE GENOMIC DNA]</scope>
    <source>
        <strain evidence="2 3">D-507</strain>
    </source>
</reference>
<dbReference type="KEGG" id="snn:EWH46_04090"/>
<protein>
    <submittedName>
        <fullName evidence="2">BON domain-containing protein</fullName>
    </submittedName>
</protein>
<dbReference type="InterPro" id="IPR007055">
    <property type="entry name" value="BON_dom"/>
</dbReference>
<evidence type="ECO:0000259" key="1">
    <source>
        <dbReference type="PROSITE" id="PS50914"/>
    </source>
</evidence>
<accession>A0A5C1PXQ1</accession>
<sequence length="114" mass="12198">MESSMRVTTGKLLTTLTLSMVLMGAGANAKSHGQTSMDDLALAEKVEFQLKGSGILENGLTEVHAKAKNGEITLSGWLQHADDDRKVMAAAKNVDGVSSVKANFRAWSSRRHPS</sequence>
<evidence type="ECO:0000313" key="3">
    <source>
        <dbReference type="Proteomes" id="UP000323522"/>
    </source>
</evidence>
<proteinExistence type="predicted"/>